<name>A0ABV6E1B6_9ACTN</name>
<proteinExistence type="predicted"/>
<evidence type="ECO:0000313" key="2">
    <source>
        <dbReference type="EMBL" id="MFC0222783.1"/>
    </source>
</evidence>
<dbReference type="RefSeq" id="WP_378518469.1">
    <property type="nucleotide sequence ID" value="NZ_JBHLXH010000001.1"/>
</dbReference>
<evidence type="ECO:0000313" key="3">
    <source>
        <dbReference type="Proteomes" id="UP001589698"/>
    </source>
</evidence>
<evidence type="ECO:0000256" key="1">
    <source>
        <dbReference type="SAM" id="MobiDB-lite"/>
    </source>
</evidence>
<gene>
    <name evidence="2" type="ORF">ACFFJG_09835</name>
</gene>
<accession>A0ABV6E1B6</accession>
<protein>
    <submittedName>
        <fullName evidence="2">Uncharacterized protein</fullName>
    </submittedName>
</protein>
<reference evidence="2 3" key="1">
    <citation type="submission" date="2024-09" db="EMBL/GenBank/DDBJ databases">
        <authorList>
            <person name="Sun Q."/>
            <person name="Mori K."/>
        </authorList>
    </citation>
    <scope>NUCLEOTIDE SEQUENCE [LARGE SCALE GENOMIC DNA]</scope>
    <source>
        <strain evidence="2 3">CCM 8654</strain>
    </source>
</reference>
<dbReference type="EMBL" id="JBHLXH010000001">
    <property type="protein sequence ID" value="MFC0222783.1"/>
    <property type="molecule type" value="Genomic_DNA"/>
</dbReference>
<keyword evidence="3" id="KW-1185">Reference proteome</keyword>
<sequence>MSDAPGLPPEQDAVRRLLADARHRGSTPPEVVARLDGVLAGLVAERTPGTPAPLEDTADPAHSTDPADPTDTAVSTPAAPVVDLAARRRRLAGAGLLAAAAVVVAGVAIGQGLPTGGGSSDSAASGDGGSSLDRDLGGGGSAAEGQDDSSSQVAPQLKSEKASPEAAPPALATDDDALADALLALRPSAEPRGAGGLGSFDSSAACLAPRTGPGRRVAAEVDGEAGLVVYRRPVAGTQEVALYVCDLPAPVRTVTLPAP</sequence>
<organism evidence="2 3">
    <name type="scientific">Nocardioides zeicaulis</name>
    <dbReference type="NCBI Taxonomy" id="1776857"/>
    <lineage>
        <taxon>Bacteria</taxon>
        <taxon>Bacillati</taxon>
        <taxon>Actinomycetota</taxon>
        <taxon>Actinomycetes</taxon>
        <taxon>Propionibacteriales</taxon>
        <taxon>Nocardioidaceae</taxon>
        <taxon>Nocardioides</taxon>
    </lineage>
</organism>
<feature type="region of interest" description="Disordered" evidence="1">
    <location>
        <begin position="43"/>
        <end position="76"/>
    </location>
</feature>
<comment type="caution">
    <text evidence="2">The sequence shown here is derived from an EMBL/GenBank/DDBJ whole genome shotgun (WGS) entry which is preliminary data.</text>
</comment>
<feature type="region of interest" description="Disordered" evidence="1">
    <location>
        <begin position="114"/>
        <end position="171"/>
    </location>
</feature>
<dbReference type="Proteomes" id="UP001589698">
    <property type="component" value="Unassembled WGS sequence"/>
</dbReference>